<accession>A0ABX1GMW6</accession>
<dbReference type="InterPro" id="IPR007492">
    <property type="entry name" value="LytTR_DNA-bd_dom"/>
</dbReference>
<dbReference type="EMBL" id="JAAWWL010000001">
    <property type="protein sequence ID" value="NKI30396.1"/>
    <property type="molecule type" value="Genomic_DNA"/>
</dbReference>
<feature type="transmembrane region" description="Helical" evidence="1">
    <location>
        <begin position="20"/>
        <end position="42"/>
    </location>
</feature>
<keyword evidence="1" id="KW-0812">Transmembrane</keyword>
<feature type="transmembrane region" description="Helical" evidence="1">
    <location>
        <begin position="88"/>
        <end position="108"/>
    </location>
</feature>
<name>A0ABX1GMW6_9FLAO</name>
<gene>
    <name evidence="3" type="ORF">HCU67_00450</name>
</gene>
<feature type="transmembrane region" description="Helical" evidence="1">
    <location>
        <begin position="48"/>
        <end position="67"/>
    </location>
</feature>
<dbReference type="SMART" id="SM00850">
    <property type="entry name" value="LytTR"/>
    <property type="match status" value="1"/>
</dbReference>
<feature type="domain" description="HTH LytTR-type" evidence="2">
    <location>
        <begin position="168"/>
        <end position="272"/>
    </location>
</feature>
<dbReference type="RefSeq" id="WP_168550647.1">
    <property type="nucleotide sequence ID" value="NZ_JAAWWL010000001.1"/>
</dbReference>
<proteinExistence type="predicted"/>
<reference evidence="3 4" key="1">
    <citation type="submission" date="2020-04" db="EMBL/GenBank/DDBJ databases">
        <authorList>
            <person name="Yoon J."/>
        </authorList>
    </citation>
    <scope>NUCLEOTIDE SEQUENCE [LARGE SCALE GENOMIC DNA]</scope>
    <source>
        <strain evidence="3 4">DJ-13</strain>
    </source>
</reference>
<dbReference type="Gene3D" id="2.40.50.1020">
    <property type="entry name" value="LytTr DNA-binding domain"/>
    <property type="match status" value="1"/>
</dbReference>
<sequence length="272" mass="32028">MIKLLNKHIPFNFRVKNQLVIAFVLGCLLSLIMIFLGPFGTYDFQSSYKHLILAGFGIVFSIFYLVNSRIESLWFSTRNYKWTVTDEIFAFIALVLITSIPIHFYNQIFLNDWFNQNESYNNYVKHGIWFFRETLIPIMLLILPFFLYLRNRLGKVHSEGKTTEIEIFGVNKGEKLVLQKNQILFVKSSENYVEIFYEVENDIKHTIFRNKLSSIKEQASFLSYCHRSYLVNTSNIKRIKGNSQNAKIQFHLNLEIPLSNTYYKKVKSALPL</sequence>
<protein>
    <recommendedName>
        <fullName evidence="2">HTH LytTR-type domain-containing protein</fullName>
    </recommendedName>
</protein>
<comment type="caution">
    <text evidence="3">The sequence shown here is derived from an EMBL/GenBank/DDBJ whole genome shotgun (WGS) entry which is preliminary data.</text>
</comment>
<feature type="transmembrane region" description="Helical" evidence="1">
    <location>
        <begin position="128"/>
        <end position="149"/>
    </location>
</feature>
<keyword evidence="1" id="KW-1133">Transmembrane helix</keyword>
<evidence type="ECO:0000313" key="4">
    <source>
        <dbReference type="Proteomes" id="UP000718451"/>
    </source>
</evidence>
<dbReference type="Proteomes" id="UP000718451">
    <property type="component" value="Unassembled WGS sequence"/>
</dbReference>
<keyword evidence="1" id="KW-0472">Membrane</keyword>
<dbReference type="PROSITE" id="PS51257">
    <property type="entry name" value="PROKAR_LIPOPROTEIN"/>
    <property type="match status" value="1"/>
</dbReference>
<dbReference type="Pfam" id="PF04397">
    <property type="entry name" value="LytTR"/>
    <property type="match status" value="1"/>
</dbReference>
<dbReference type="PROSITE" id="PS50930">
    <property type="entry name" value="HTH_LYTTR"/>
    <property type="match status" value="1"/>
</dbReference>
<evidence type="ECO:0000313" key="3">
    <source>
        <dbReference type="EMBL" id="NKI30396.1"/>
    </source>
</evidence>
<organism evidence="3 4">
    <name type="scientific">Croceivirga thetidis</name>
    <dbReference type="NCBI Taxonomy" id="2721623"/>
    <lineage>
        <taxon>Bacteria</taxon>
        <taxon>Pseudomonadati</taxon>
        <taxon>Bacteroidota</taxon>
        <taxon>Flavobacteriia</taxon>
        <taxon>Flavobacteriales</taxon>
        <taxon>Flavobacteriaceae</taxon>
        <taxon>Croceivirga</taxon>
    </lineage>
</organism>
<evidence type="ECO:0000256" key="1">
    <source>
        <dbReference type="SAM" id="Phobius"/>
    </source>
</evidence>
<evidence type="ECO:0000259" key="2">
    <source>
        <dbReference type="PROSITE" id="PS50930"/>
    </source>
</evidence>
<keyword evidence="4" id="KW-1185">Reference proteome</keyword>